<dbReference type="Pfam" id="PF15963">
    <property type="entry name" value="Myb_DNA-bind_7"/>
    <property type="match status" value="1"/>
</dbReference>
<dbReference type="EMBL" id="CP119958">
    <property type="protein sequence ID" value="WFD37756.1"/>
    <property type="molecule type" value="Genomic_DNA"/>
</dbReference>
<dbReference type="SUPFAM" id="SSF46689">
    <property type="entry name" value="Homeodomain-like"/>
    <property type="match status" value="1"/>
</dbReference>
<evidence type="ECO:0000259" key="2">
    <source>
        <dbReference type="PROSITE" id="PS50090"/>
    </source>
</evidence>
<dbReference type="GO" id="GO:0070898">
    <property type="term" value="P:RNA polymerase III preinitiation complex assembly"/>
    <property type="evidence" value="ECO:0007669"/>
    <property type="project" value="TreeGrafter"/>
</dbReference>
<accession>A0AAF0JEC4</accession>
<protein>
    <submittedName>
        <fullName evidence="4">Uncharacterized protein</fullName>
    </submittedName>
</protein>
<feature type="region of interest" description="Disordered" evidence="1">
    <location>
        <begin position="141"/>
        <end position="189"/>
    </location>
</feature>
<gene>
    <name evidence="4" type="ORF">MJAP1_000703</name>
</gene>
<feature type="compositionally biased region" description="Basic residues" evidence="1">
    <location>
        <begin position="62"/>
        <end position="72"/>
    </location>
</feature>
<dbReference type="GO" id="GO:0000126">
    <property type="term" value="C:transcription factor TFIIIB complex"/>
    <property type="evidence" value="ECO:0007669"/>
    <property type="project" value="TreeGrafter"/>
</dbReference>
<dbReference type="PANTHER" id="PTHR22929:SF0">
    <property type="entry name" value="TRANSCRIPTION FACTOR TFIIIB COMPONENT B'' HOMOLOG"/>
    <property type="match status" value="1"/>
</dbReference>
<dbReference type="PANTHER" id="PTHR22929">
    <property type="entry name" value="RNA POLYMERASE III TRANSCRIPTION INITIATION FACTOR B"/>
    <property type="match status" value="1"/>
</dbReference>
<feature type="domain" description="Myb-like" evidence="2">
    <location>
        <begin position="248"/>
        <end position="298"/>
    </location>
</feature>
<dbReference type="InterPro" id="IPR039467">
    <property type="entry name" value="TFIIIB_B''_Myb"/>
</dbReference>
<dbReference type="CDD" id="cd00167">
    <property type="entry name" value="SANT"/>
    <property type="match status" value="1"/>
</dbReference>
<feature type="domain" description="HTH myb-type" evidence="3">
    <location>
        <begin position="248"/>
        <end position="302"/>
    </location>
</feature>
<organism evidence="4 5">
    <name type="scientific">Malassezia japonica</name>
    <dbReference type="NCBI Taxonomy" id="223818"/>
    <lineage>
        <taxon>Eukaryota</taxon>
        <taxon>Fungi</taxon>
        <taxon>Dikarya</taxon>
        <taxon>Basidiomycota</taxon>
        <taxon>Ustilaginomycotina</taxon>
        <taxon>Malasseziomycetes</taxon>
        <taxon>Malasseziales</taxon>
        <taxon>Malasseziaceae</taxon>
        <taxon>Malassezia</taxon>
    </lineage>
</organism>
<dbReference type="RefSeq" id="XP_060120653.1">
    <property type="nucleotide sequence ID" value="XM_060264670.1"/>
</dbReference>
<name>A0AAF0JEC4_9BASI</name>
<dbReference type="Proteomes" id="UP001217754">
    <property type="component" value="Chromosome 1"/>
</dbReference>
<dbReference type="InterPro" id="IPR017930">
    <property type="entry name" value="Myb_dom"/>
</dbReference>
<evidence type="ECO:0000313" key="5">
    <source>
        <dbReference type="Proteomes" id="UP001217754"/>
    </source>
</evidence>
<feature type="compositionally biased region" description="Basic and acidic residues" evidence="1">
    <location>
        <begin position="147"/>
        <end position="156"/>
    </location>
</feature>
<proteinExistence type="predicted"/>
<keyword evidence="5" id="KW-1185">Reference proteome</keyword>
<dbReference type="GeneID" id="85224352"/>
<dbReference type="PROSITE" id="PS51294">
    <property type="entry name" value="HTH_MYB"/>
    <property type="match status" value="1"/>
</dbReference>
<evidence type="ECO:0000256" key="1">
    <source>
        <dbReference type="SAM" id="MobiDB-lite"/>
    </source>
</evidence>
<sequence>MPAPDGYQMFLHAAQADPTLLRLDPALPAGDIAAEAAVAWQEMSEDERRAYGMHHGAIPPARRARLPSKRRAPTSISDDEAEYNAQCAAHSQPTPDASDAQYPPLRVDIGATRMESIAVTNWKSGRASSRTFELERVRARQLKKRRQDADSIKENPDQSPAPEVMKESGTPAPLDEEQAETQERPTDPEFGENRFAVQTRIVDGKIVLDEQSLYANYRDEEQQAKEQRNWEVIDEREGDQFVNSASRSKQRRTQRWSAEETERFFQAISQWGTDFEMITRLFPHRTRREIKSKWTKESRQNPKRLDDAFSRRVAVDLTAYGHVAGVDLSGPPPEIVPKVQEVRALEKEERGA</sequence>
<reference evidence="4" key="1">
    <citation type="submission" date="2023-03" db="EMBL/GenBank/DDBJ databases">
        <title>Mating type loci evolution in Malassezia.</title>
        <authorList>
            <person name="Coelho M.A."/>
        </authorList>
    </citation>
    <scope>NUCLEOTIDE SEQUENCE</scope>
    <source>
        <strain evidence="4">CBS 9431</strain>
    </source>
</reference>
<dbReference type="PROSITE" id="PS50090">
    <property type="entry name" value="MYB_LIKE"/>
    <property type="match status" value="1"/>
</dbReference>
<dbReference type="Gene3D" id="1.10.10.60">
    <property type="entry name" value="Homeodomain-like"/>
    <property type="match status" value="1"/>
</dbReference>
<dbReference type="GO" id="GO:0001156">
    <property type="term" value="F:TFIIIC-class transcription factor complex binding"/>
    <property type="evidence" value="ECO:0007669"/>
    <property type="project" value="TreeGrafter"/>
</dbReference>
<dbReference type="CDD" id="cd00084">
    <property type="entry name" value="HMG-box_SF"/>
    <property type="match status" value="1"/>
</dbReference>
<evidence type="ECO:0000259" key="3">
    <source>
        <dbReference type="PROSITE" id="PS51294"/>
    </source>
</evidence>
<evidence type="ECO:0000313" key="4">
    <source>
        <dbReference type="EMBL" id="WFD37756.1"/>
    </source>
</evidence>
<dbReference type="AlphaFoldDB" id="A0AAF0JEC4"/>
<feature type="region of interest" description="Disordered" evidence="1">
    <location>
        <begin position="62"/>
        <end position="103"/>
    </location>
</feature>
<dbReference type="InterPro" id="IPR009057">
    <property type="entry name" value="Homeodomain-like_sf"/>
</dbReference>
<dbReference type="InterPro" id="IPR001005">
    <property type="entry name" value="SANT/Myb"/>
</dbReference>
<dbReference type="SMART" id="SM00717">
    <property type="entry name" value="SANT"/>
    <property type="match status" value="1"/>
</dbReference>